<evidence type="ECO:0008006" key="4">
    <source>
        <dbReference type="Google" id="ProtNLM"/>
    </source>
</evidence>
<evidence type="ECO:0000256" key="1">
    <source>
        <dbReference type="SAM" id="MobiDB-lite"/>
    </source>
</evidence>
<evidence type="ECO:0000313" key="2">
    <source>
        <dbReference type="EMBL" id="MBD2694467.1"/>
    </source>
</evidence>
<dbReference type="RefSeq" id="WP_190908632.1">
    <property type="nucleotide sequence ID" value="NZ_JACJTQ010000049.1"/>
</dbReference>
<accession>A0ABR8JAI3</accession>
<dbReference type="Proteomes" id="UP000660381">
    <property type="component" value="Unassembled WGS sequence"/>
</dbReference>
<proteinExistence type="predicted"/>
<dbReference type="EMBL" id="JACJTQ010000049">
    <property type="protein sequence ID" value="MBD2694467.1"/>
    <property type="molecule type" value="Genomic_DNA"/>
</dbReference>
<keyword evidence="3" id="KW-1185">Reference proteome</keyword>
<sequence>MTETTRPAVGQRPTGLGRPTSVPEETTRPAVGQRPTGLGRPTSVPEETTRPPVGQRPTGSGRPTSVPEETTRPPVGQRPTGSGRPTPVPNDIKECFEKFVKHFYDNHIETDAWVKEILNQTVGYHRKTILERGVTDFCVPFNELNTDDKVLLYCHYYMLMHVMSSYDIFKTHWIWFKNKISPSFPPLLIDFGCGPLSSGLAFAHVQEPKINFNYIGIDRAKSMRIKAKQFSSDQRFSGCKFDFLESYDNDTLLSSMSKYRLLNHPSQLVILNFSYFFASKSLDVNELVITIKNILTKYNRTQVYIVFQNPNTPERDINSKWHEFIKSLPEFKTKISGPLTKYSKLWFPLTGVSLYYDLLEIERISL</sequence>
<gene>
    <name evidence="2" type="ORF">H6G68_22430</name>
</gene>
<feature type="region of interest" description="Disordered" evidence="1">
    <location>
        <begin position="1"/>
        <end position="90"/>
    </location>
</feature>
<organism evidence="2 3">
    <name type="scientific">Anabaena catenula FACHB-362</name>
    <dbReference type="NCBI Taxonomy" id="2692877"/>
    <lineage>
        <taxon>Bacteria</taxon>
        <taxon>Bacillati</taxon>
        <taxon>Cyanobacteriota</taxon>
        <taxon>Cyanophyceae</taxon>
        <taxon>Nostocales</taxon>
        <taxon>Nostocaceae</taxon>
        <taxon>Anabaena</taxon>
    </lineage>
</organism>
<reference evidence="2 3" key="1">
    <citation type="journal article" date="2020" name="ISME J.">
        <title>Comparative genomics reveals insights into cyanobacterial evolution and habitat adaptation.</title>
        <authorList>
            <person name="Chen M.Y."/>
            <person name="Teng W.K."/>
            <person name="Zhao L."/>
            <person name="Hu C.X."/>
            <person name="Zhou Y.K."/>
            <person name="Han B.P."/>
            <person name="Song L.R."/>
            <person name="Shu W.S."/>
        </authorList>
    </citation>
    <scope>NUCLEOTIDE SEQUENCE [LARGE SCALE GENOMIC DNA]</scope>
    <source>
        <strain evidence="2 3">FACHB-362</strain>
    </source>
</reference>
<evidence type="ECO:0000313" key="3">
    <source>
        <dbReference type="Proteomes" id="UP000660381"/>
    </source>
</evidence>
<name>A0ABR8JAI3_9NOST</name>
<protein>
    <recommendedName>
        <fullName evidence="4">Methyltransferase domain-containing protein</fullName>
    </recommendedName>
</protein>
<comment type="caution">
    <text evidence="2">The sequence shown here is derived from an EMBL/GenBank/DDBJ whole genome shotgun (WGS) entry which is preliminary data.</text>
</comment>